<dbReference type="InterPro" id="IPR050312">
    <property type="entry name" value="IolE/XylAMocC-like"/>
</dbReference>
<dbReference type="SUPFAM" id="SSF51658">
    <property type="entry name" value="Xylose isomerase-like"/>
    <property type="match status" value="1"/>
</dbReference>
<dbReference type="PANTHER" id="PTHR12110:SF52">
    <property type="entry name" value="XYLOSE ISOMERASE"/>
    <property type="match status" value="1"/>
</dbReference>
<evidence type="ECO:0000256" key="1">
    <source>
        <dbReference type="ARBA" id="ARBA00023277"/>
    </source>
</evidence>
<keyword evidence="4" id="KW-1185">Reference proteome</keyword>
<dbReference type="Proteomes" id="UP001501266">
    <property type="component" value="Unassembled WGS sequence"/>
</dbReference>
<evidence type="ECO:0000259" key="2">
    <source>
        <dbReference type="Pfam" id="PF01261"/>
    </source>
</evidence>
<name>A0ABP4JJ96_9MICO</name>
<reference evidence="4" key="1">
    <citation type="journal article" date="2019" name="Int. J. Syst. Evol. Microbiol.">
        <title>The Global Catalogue of Microorganisms (GCM) 10K type strain sequencing project: providing services to taxonomists for standard genome sequencing and annotation.</title>
        <authorList>
            <consortium name="The Broad Institute Genomics Platform"/>
            <consortium name="The Broad Institute Genome Sequencing Center for Infectious Disease"/>
            <person name="Wu L."/>
            <person name="Ma J."/>
        </authorList>
    </citation>
    <scope>NUCLEOTIDE SEQUENCE [LARGE SCALE GENOMIC DNA]</scope>
    <source>
        <strain evidence="4">JCM 12398</strain>
    </source>
</reference>
<gene>
    <name evidence="3" type="ORF">GCM10009640_16760</name>
</gene>
<dbReference type="InterPro" id="IPR013022">
    <property type="entry name" value="Xyl_isomerase-like_TIM-brl"/>
</dbReference>
<dbReference type="Gene3D" id="3.20.20.150">
    <property type="entry name" value="Divalent-metal-dependent TIM barrel enzymes"/>
    <property type="match status" value="1"/>
</dbReference>
<dbReference type="RefSeq" id="WP_343919341.1">
    <property type="nucleotide sequence ID" value="NZ_BAAAKK010000004.1"/>
</dbReference>
<sequence>MDIGIGSYALFWEWQDHPDPLSIEAMVDRAASLGCTVFEICDDPRIEDLSPAELLALRDRADALGLRLQLGTRGIAPEHLDRYGAIAEALGARVLRSMVLRDDAERGVDHVVATLRRSLPRLESTGLRLALETYEQIPTATLVAAVQAIGSPLVGICLDPANCIAALERPADVVDAAAPYALDLHVKDFAFARQDGWVGFTLTGARMGAGQLDLAHELRAVYADGRSPAAIVEHWLPWQGDSATTVALERAWTEATLAALTAAAAAASASTTSTTTSNEGAAP</sequence>
<dbReference type="PANTHER" id="PTHR12110">
    <property type="entry name" value="HYDROXYPYRUVATE ISOMERASE"/>
    <property type="match status" value="1"/>
</dbReference>
<evidence type="ECO:0000313" key="4">
    <source>
        <dbReference type="Proteomes" id="UP001501266"/>
    </source>
</evidence>
<proteinExistence type="predicted"/>
<feature type="domain" description="Xylose isomerase-like TIM barrel" evidence="2">
    <location>
        <begin position="27"/>
        <end position="243"/>
    </location>
</feature>
<dbReference type="EMBL" id="BAAAKK010000004">
    <property type="protein sequence ID" value="GAA1423035.1"/>
    <property type="molecule type" value="Genomic_DNA"/>
</dbReference>
<evidence type="ECO:0000313" key="3">
    <source>
        <dbReference type="EMBL" id="GAA1423035.1"/>
    </source>
</evidence>
<comment type="caution">
    <text evidence="3">The sequence shown here is derived from an EMBL/GenBank/DDBJ whole genome shotgun (WGS) entry which is preliminary data.</text>
</comment>
<dbReference type="InterPro" id="IPR036237">
    <property type="entry name" value="Xyl_isomerase-like_sf"/>
</dbReference>
<protein>
    <submittedName>
        <fullName evidence="3">TIM barrel protein</fullName>
    </submittedName>
</protein>
<accession>A0ABP4JJ96</accession>
<keyword evidence="1" id="KW-0119">Carbohydrate metabolism</keyword>
<organism evidence="3 4">
    <name type="scientific">Agrococcus citreus</name>
    <dbReference type="NCBI Taxonomy" id="84643"/>
    <lineage>
        <taxon>Bacteria</taxon>
        <taxon>Bacillati</taxon>
        <taxon>Actinomycetota</taxon>
        <taxon>Actinomycetes</taxon>
        <taxon>Micrococcales</taxon>
        <taxon>Microbacteriaceae</taxon>
        <taxon>Agrococcus</taxon>
    </lineage>
</organism>
<dbReference type="Pfam" id="PF01261">
    <property type="entry name" value="AP_endonuc_2"/>
    <property type="match status" value="1"/>
</dbReference>